<evidence type="ECO:0000259" key="3">
    <source>
        <dbReference type="Pfam" id="PF01156"/>
    </source>
</evidence>
<dbReference type="KEGG" id="cgv:CGLAU_02220"/>
<dbReference type="AlphaFoldDB" id="A0A1Q2HUB3"/>
<dbReference type="Gene3D" id="3.90.245.10">
    <property type="entry name" value="Ribonucleoside hydrolase-like"/>
    <property type="match status" value="1"/>
</dbReference>
<accession>A0A1Q2HUB3</accession>
<feature type="domain" description="Inosine/uridine-preferring nucleoside hydrolase" evidence="3">
    <location>
        <begin position="16"/>
        <end position="293"/>
    </location>
</feature>
<dbReference type="Proteomes" id="UP000217209">
    <property type="component" value="Chromosome"/>
</dbReference>
<dbReference type="PANTHER" id="PTHR12304">
    <property type="entry name" value="INOSINE-URIDINE PREFERRING NUCLEOSIDE HYDROLASE"/>
    <property type="match status" value="1"/>
</dbReference>
<keyword evidence="5" id="KW-1185">Reference proteome</keyword>
<proteinExistence type="predicted"/>
<dbReference type="GO" id="GO:0005829">
    <property type="term" value="C:cytosol"/>
    <property type="evidence" value="ECO:0007669"/>
    <property type="project" value="TreeGrafter"/>
</dbReference>
<evidence type="ECO:0000313" key="5">
    <source>
        <dbReference type="Proteomes" id="UP000217209"/>
    </source>
</evidence>
<evidence type="ECO:0000256" key="2">
    <source>
        <dbReference type="ARBA" id="ARBA00023295"/>
    </source>
</evidence>
<keyword evidence="2 4" id="KW-0326">Glycosidase</keyword>
<gene>
    <name evidence="4" type="primary">rihA1</name>
    <name evidence="4" type="ORF">CGLAU_02220</name>
</gene>
<dbReference type="EMBL" id="CP019688">
    <property type="protein sequence ID" value="AQQ14429.1"/>
    <property type="molecule type" value="Genomic_DNA"/>
</dbReference>
<dbReference type="RefSeq" id="WP_095659276.1">
    <property type="nucleotide sequence ID" value="NZ_CP019688.1"/>
</dbReference>
<keyword evidence="1 4" id="KW-0378">Hydrolase</keyword>
<evidence type="ECO:0000256" key="1">
    <source>
        <dbReference type="ARBA" id="ARBA00022801"/>
    </source>
</evidence>
<dbReference type="GO" id="GO:0006152">
    <property type="term" value="P:purine nucleoside catabolic process"/>
    <property type="evidence" value="ECO:0007669"/>
    <property type="project" value="TreeGrafter"/>
</dbReference>
<dbReference type="InterPro" id="IPR001910">
    <property type="entry name" value="Inosine/uridine_hydrolase_dom"/>
</dbReference>
<dbReference type="InterPro" id="IPR023186">
    <property type="entry name" value="IUNH"/>
</dbReference>
<name>A0A1Q2HUB3_9CORY</name>
<reference evidence="4 5" key="1">
    <citation type="submission" date="2016-12" db="EMBL/GenBank/DDBJ databases">
        <authorList>
            <person name="Song W.-J."/>
            <person name="Kurnit D.M."/>
        </authorList>
    </citation>
    <scope>NUCLEOTIDE SEQUENCE [LARGE SCALE GENOMIC DNA]</scope>
    <source>
        <strain evidence="4 5">DSM 30827</strain>
    </source>
</reference>
<dbReference type="InterPro" id="IPR036452">
    <property type="entry name" value="Ribo_hydro-like"/>
</dbReference>
<dbReference type="GO" id="GO:0008477">
    <property type="term" value="F:purine nucleosidase activity"/>
    <property type="evidence" value="ECO:0007669"/>
    <property type="project" value="TreeGrafter"/>
</dbReference>
<organism evidence="4 5">
    <name type="scientific">Corynebacterium glaucum</name>
    <dbReference type="NCBI Taxonomy" id="187491"/>
    <lineage>
        <taxon>Bacteria</taxon>
        <taxon>Bacillati</taxon>
        <taxon>Actinomycetota</taxon>
        <taxon>Actinomycetes</taxon>
        <taxon>Mycobacteriales</taxon>
        <taxon>Corynebacteriaceae</taxon>
        <taxon>Corynebacterium</taxon>
    </lineage>
</organism>
<dbReference type="PANTHER" id="PTHR12304:SF4">
    <property type="entry name" value="URIDINE NUCLEOSIDASE"/>
    <property type="match status" value="1"/>
</dbReference>
<dbReference type="OrthoDB" id="9797882at2"/>
<sequence>MLDPRGLFHDAGPLPILIDTDFATNVDDLLAVLFAVGSEKLELAAVTTVHGLPDVRARAARRVLDFVGAFSVPVGAGRAPVQGELFVSGYESTYALPGTDPDHFPSASEVFREVSGQHGDNLVVVAIGPLTNVASWLSEPLEHRPRCVVAMAGCFRKGGTDRNVQSDAVAARRLVEAGIPVIFVGIEICRQVTYDTNDLYEIQKGGNGSELCELLEVQSKNWWNFKGAGFSNPCDPLTLLAFTSPSLFEFQRTDVSFVVGGELNGQTVWSDHDSGQFLRATAVDSERARCAIVSTINRVVRTTGPHS</sequence>
<dbReference type="SUPFAM" id="SSF53590">
    <property type="entry name" value="Nucleoside hydrolase"/>
    <property type="match status" value="1"/>
</dbReference>
<evidence type="ECO:0000313" key="4">
    <source>
        <dbReference type="EMBL" id="AQQ14429.1"/>
    </source>
</evidence>
<dbReference type="EC" id="3.2.-.-" evidence="4"/>
<dbReference type="Pfam" id="PF01156">
    <property type="entry name" value="IU_nuc_hydro"/>
    <property type="match status" value="1"/>
</dbReference>
<protein>
    <submittedName>
        <fullName evidence="4">Pyrimidine-specific ribonucleoside hydrolase RihA</fullName>
        <ecNumber evidence="4">3.2.-.-</ecNumber>
    </submittedName>
</protein>